<proteinExistence type="predicted"/>
<reference evidence="1" key="1">
    <citation type="submission" date="2022-02" db="EMBL/GenBank/DDBJ databases">
        <title>Emergence and expansion in Europe of a Vibrio aestuarianus clonal complex pathogenic for oysters.</title>
        <authorList>
            <person name="Mesnil A."/>
            <person name="Travers M.-A."/>
        </authorList>
    </citation>
    <scope>NUCLEOTIDE SEQUENCE</scope>
    <source>
        <strain evidence="1">151-ITT-15-cp-1</strain>
    </source>
</reference>
<gene>
    <name evidence="1" type="ORF">L9W73_13360</name>
</gene>
<sequence>MNYAIHFETLLQVNLVVTPRKKVIKHSLVRVTSGLALCKLGKHEYSIEAGQAFWIPLDCLCSLTFFPNTQIQRVDFSARLCVTFPHQAGYVTLSELSLAAIDKLNQCKQNDEIYTHLLQVLKLEIAQLKPKIELNRLSHDISTWQPHKESHLSAECQMVLRVREAQKRKLSGTKISQIISELFNDDMQQYHQLFSLVLGEKG</sequence>
<organism evidence="1 2">
    <name type="scientific">Vibrio aestuarianus</name>
    <dbReference type="NCBI Taxonomy" id="28171"/>
    <lineage>
        <taxon>Bacteria</taxon>
        <taxon>Pseudomonadati</taxon>
        <taxon>Pseudomonadota</taxon>
        <taxon>Gammaproteobacteria</taxon>
        <taxon>Vibrionales</taxon>
        <taxon>Vibrionaceae</taxon>
        <taxon>Vibrio</taxon>
    </lineage>
</organism>
<name>A0A7X6N8F7_9VIBR</name>
<dbReference type="RefSeq" id="WP_053311074.1">
    <property type="nucleotide sequence ID" value="NZ_JAAKZJ010000012.1"/>
</dbReference>
<dbReference type="AlphaFoldDB" id="A0A7X6N8F7"/>
<dbReference type="EMBL" id="JAKNAP010000054">
    <property type="protein sequence ID" value="MDE1358292.1"/>
    <property type="molecule type" value="Genomic_DNA"/>
</dbReference>
<comment type="caution">
    <text evidence="1">The sequence shown here is derived from an EMBL/GenBank/DDBJ whole genome shotgun (WGS) entry which is preliminary data.</text>
</comment>
<evidence type="ECO:0000313" key="2">
    <source>
        <dbReference type="Proteomes" id="UP001140973"/>
    </source>
</evidence>
<accession>A0A7X6N8F7</accession>
<protein>
    <submittedName>
        <fullName evidence="1">Uncharacterized protein</fullName>
    </submittedName>
</protein>
<dbReference type="Proteomes" id="UP001140973">
    <property type="component" value="Unassembled WGS sequence"/>
</dbReference>
<evidence type="ECO:0000313" key="1">
    <source>
        <dbReference type="EMBL" id="MDE1358292.1"/>
    </source>
</evidence>